<sequence>MNTQIRRMLVVGAALTVTTGLAACSGSDDKTEAAPTTATTKPANVSVEMASLVGPGCNAYAAQVPTGKGSVEGMANDPVVTAASHNPMLKTFTQAATGKLNKKVDLEDTLNGGEYTIFAPVDTAFAQLSSADRSDLQKDAGKLTKLLTYHVVAGELAPGKVSGKQVTVEGSELEITAKGNEIKVDGANVSCGGIKTANATVYLIDKVLQPADDKK</sequence>
<dbReference type="Pfam" id="PF02469">
    <property type="entry name" value="Fasciclin"/>
    <property type="match status" value="1"/>
</dbReference>
<accession>A0ABT9P7Z6</accession>
<name>A0ABT9P7Z6_9ACTN</name>
<keyword evidence="1" id="KW-0732">Signal</keyword>
<evidence type="ECO:0000259" key="2">
    <source>
        <dbReference type="PROSITE" id="PS50213"/>
    </source>
</evidence>
<feature type="domain" description="FAS1" evidence="2">
    <location>
        <begin position="76"/>
        <end position="208"/>
    </location>
</feature>
<dbReference type="SUPFAM" id="SSF82153">
    <property type="entry name" value="FAS1 domain"/>
    <property type="match status" value="1"/>
</dbReference>
<protein>
    <submittedName>
        <fullName evidence="3">Surface protein with fasciclin (FAS1) repeats</fullName>
    </submittedName>
</protein>
<dbReference type="RefSeq" id="WP_307245818.1">
    <property type="nucleotide sequence ID" value="NZ_JAUSQZ010000001.1"/>
</dbReference>
<dbReference type="PANTHER" id="PTHR10900:SF77">
    <property type="entry name" value="FI19380P1"/>
    <property type="match status" value="1"/>
</dbReference>
<proteinExistence type="predicted"/>
<dbReference type="InterPro" id="IPR000782">
    <property type="entry name" value="FAS1_domain"/>
</dbReference>
<dbReference type="SMART" id="SM00554">
    <property type="entry name" value="FAS1"/>
    <property type="match status" value="1"/>
</dbReference>
<reference evidence="3 4" key="1">
    <citation type="submission" date="2023-07" db="EMBL/GenBank/DDBJ databases">
        <title>Sequencing the genomes of 1000 actinobacteria strains.</title>
        <authorList>
            <person name="Klenk H.-P."/>
        </authorList>
    </citation>
    <scope>NUCLEOTIDE SEQUENCE [LARGE SCALE GENOMIC DNA]</scope>
    <source>
        <strain evidence="3 4">DSM 44388</strain>
    </source>
</reference>
<dbReference type="InterPro" id="IPR036378">
    <property type="entry name" value="FAS1_dom_sf"/>
</dbReference>
<evidence type="ECO:0000256" key="1">
    <source>
        <dbReference type="SAM" id="SignalP"/>
    </source>
</evidence>
<keyword evidence="4" id="KW-1185">Reference proteome</keyword>
<gene>
    <name evidence="3" type="ORF">J2S57_004288</name>
</gene>
<feature type="signal peptide" evidence="1">
    <location>
        <begin position="1"/>
        <end position="22"/>
    </location>
</feature>
<dbReference type="PROSITE" id="PS51257">
    <property type="entry name" value="PROKAR_LIPOPROTEIN"/>
    <property type="match status" value="1"/>
</dbReference>
<evidence type="ECO:0000313" key="3">
    <source>
        <dbReference type="EMBL" id="MDP9828539.1"/>
    </source>
</evidence>
<evidence type="ECO:0000313" key="4">
    <source>
        <dbReference type="Proteomes" id="UP001235712"/>
    </source>
</evidence>
<dbReference type="PROSITE" id="PS50213">
    <property type="entry name" value="FAS1"/>
    <property type="match status" value="1"/>
</dbReference>
<dbReference type="InterPro" id="IPR050904">
    <property type="entry name" value="Adhesion/Biosynth-related"/>
</dbReference>
<dbReference type="Proteomes" id="UP001235712">
    <property type="component" value="Unassembled WGS sequence"/>
</dbReference>
<dbReference type="EMBL" id="JAUSQZ010000001">
    <property type="protein sequence ID" value="MDP9828539.1"/>
    <property type="molecule type" value="Genomic_DNA"/>
</dbReference>
<dbReference type="Gene3D" id="2.30.180.10">
    <property type="entry name" value="FAS1 domain"/>
    <property type="match status" value="1"/>
</dbReference>
<dbReference type="PANTHER" id="PTHR10900">
    <property type="entry name" value="PERIOSTIN-RELATED"/>
    <property type="match status" value="1"/>
</dbReference>
<organism evidence="3 4">
    <name type="scientific">Kineosporia succinea</name>
    <dbReference type="NCBI Taxonomy" id="84632"/>
    <lineage>
        <taxon>Bacteria</taxon>
        <taxon>Bacillati</taxon>
        <taxon>Actinomycetota</taxon>
        <taxon>Actinomycetes</taxon>
        <taxon>Kineosporiales</taxon>
        <taxon>Kineosporiaceae</taxon>
        <taxon>Kineosporia</taxon>
    </lineage>
</organism>
<comment type="caution">
    <text evidence="3">The sequence shown here is derived from an EMBL/GenBank/DDBJ whole genome shotgun (WGS) entry which is preliminary data.</text>
</comment>
<feature type="chain" id="PRO_5046313735" evidence="1">
    <location>
        <begin position="23"/>
        <end position="215"/>
    </location>
</feature>